<proteinExistence type="predicted"/>
<evidence type="ECO:0000313" key="2">
    <source>
        <dbReference type="Proteomes" id="UP001162087"/>
    </source>
</evidence>
<dbReference type="InterPro" id="IPR037353">
    <property type="entry name" value="ASH2"/>
</dbReference>
<dbReference type="SUPFAM" id="SSF49899">
    <property type="entry name" value="Concanavalin A-like lectins/glucanases"/>
    <property type="match status" value="1"/>
</dbReference>
<name>A0AA35NHQ6_SACK1</name>
<reference evidence="1" key="1">
    <citation type="submission" date="2022-10" db="EMBL/GenBank/DDBJ databases">
        <authorList>
            <person name="Byrne P K."/>
        </authorList>
    </citation>
    <scope>NUCLEOTIDE SEQUENCE</scope>
    <source>
        <strain evidence="1">IFO1802</strain>
    </source>
</reference>
<keyword evidence="2" id="KW-1185">Reference proteome</keyword>
<dbReference type="PANTHER" id="PTHR10598">
    <property type="entry name" value="SET1/ASH2 HISTONE METHYLTRANSFERASE COMPLEX SUBUNIT ASH2"/>
    <property type="match status" value="1"/>
</dbReference>
<dbReference type="PANTHER" id="PTHR10598:SF0">
    <property type="entry name" value="SET1_ASH2 HISTONE METHYLTRANSFERASE COMPLEX SUBUNIT ASH2"/>
    <property type="match status" value="1"/>
</dbReference>
<dbReference type="InterPro" id="IPR003877">
    <property type="entry name" value="SPRY_dom"/>
</dbReference>
<dbReference type="InterPro" id="IPR043136">
    <property type="entry name" value="B30.2/SPRY_sf"/>
</dbReference>
<dbReference type="GO" id="GO:0048188">
    <property type="term" value="C:Set1C/COMPASS complex"/>
    <property type="evidence" value="ECO:0007669"/>
    <property type="project" value="InterPro"/>
</dbReference>
<dbReference type="Proteomes" id="UP001162087">
    <property type="component" value="Chromosome 12"/>
</dbReference>
<evidence type="ECO:0000313" key="1">
    <source>
        <dbReference type="EMBL" id="CAI4045727.1"/>
    </source>
</evidence>
<organism evidence="1 2">
    <name type="scientific">Saccharomyces kudriavzevii (strain ATCC MYA-4449 / AS 2.2408 / CBS 8840 / NBRC 1802 / NCYC 2889)</name>
    <name type="common">Yeast</name>
    <dbReference type="NCBI Taxonomy" id="226230"/>
    <lineage>
        <taxon>Eukaryota</taxon>
        <taxon>Fungi</taxon>
        <taxon>Dikarya</taxon>
        <taxon>Ascomycota</taxon>
        <taxon>Saccharomycotina</taxon>
        <taxon>Saccharomycetes</taxon>
        <taxon>Saccharomycetales</taxon>
        <taxon>Saccharomycetaceae</taxon>
        <taxon>Saccharomyces</taxon>
    </lineage>
</organism>
<protein>
    <submittedName>
        <fullName evidence="1">Uncharacterized protein</fullName>
    </submittedName>
</protein>
<dbReference type="SMART" id="SM00449">
    <property type="entry name" value="SPRY"/>
    <property type="match status" value="1"/>
</dbReference>
<dbReference type="OrthoDB" id="10266026at2759"/>
<sequence length="498" mass="57946">MKLGIIPYQESTDIVYKNAPQDLQERKKPDLPLLEPTHQIKSSVQSTNFDFVRTEDIPLNRRHFVYRPCSANPYFTILGYGCTEYPFDHSGISVMDRSEGLSIARDRNDLVSVPNQYGWRTARSDVCIKEGMTYWEVEIIHGGNGKCTREIDDSVNEVRSGVYEKIFRQVNDTPHLRFGVCRREASLEAPIGFDAYGYGVRDISLESIHEGKLNCVLENGLPLKEGDKIGFFLKLPSIETQIKQAKEFTKGRILALNSHMDTMNEPWREETENGLSRKKLKLETTNKEFQRALLEDIEYDDVVRDQIAIRYKNQLFFEATDYVKATKPEYYSSDKRERQDYYHLEDSFLAIYRNGRYIGKAFENLKPFLPPFSELQYNEKFYLGYWQHGDTREEPNDKSIPSAKKRKQLKKKKGMILRNKYVNNNKLGYYPTISCFNGGTARIITEANQLEYLDQIKSEYCVGKEPQVNTLDTLYKEQVAEDIVWDIIDELEQATSQR</sequence>
<dbReference type="Gene3D" id="2.60.120.920">
    <property type="match status" value="1"/>
</dbReference>
<accession>A0AA35NHQ6</accession>
<dbReference type="GO" id="GO:0000976">
    <property type="term" value="F:transcription cis-regulatory region binding"/>
    <property type="evidence" value="ECO:0007669"/>
    <property type="project" value="TreeGrafter"/>
</dbReference>
<dbReference type="CDD" id="cd12872">
    <property type="entry name" value="SPRY_Ash2"/>
    <property type="match status" value="1"/>
</dbReference>
<gene>
    <name evidence="1" type="primary">SKDI12G0710</name>
    <name evidence="1" type="ORF">SKDI_12G0710</name>
</gene>
<dbReference type="EMBL" id="OX365907">
    <property type="protein sequence ID" value="CAI4045727.1"/>
    <property type="molecule type" value="Genomic_DNA"/>
</dbReference>
<dbReference type="InterPro" id="IPR013320">
    <property type="entry name" value="ConA-like_dom_sf"/>
</dbReference>